<gene>
    <name evidence="1" type="ORF">M992_1732</name>
</gene>
<organism evidence="1 2">
    <name type="scientific">Moellerella wisconsensis ATCC 35017</name>
    <dbReference type="NCBI Taxonomy" id="1354267"/>
    <lineage>
        <taxon>Bacteria</taxon>
        <taxon>Pseudomonadati</taxon>
        <taxon>Pseudomonadota</taxon>
        <taxon>Gammaproteobacteria</taxon>
        <taxon>Enterobacterales</taxon>
        <taxon>Morganellaceae</taxon>
        <taxon>Moellerella</taxon>
    </lineage>
</organism>
<dbReference type="Pfam" id="PF07233">
    <property type="entry name" value="DUF1425"/>
    <property type="match status" value="1"/>
</dbReference>
<dbReference type="AlphaFoldDB" id="A0A0N0Z8C8"/>
<dbReference type="InterPro" id="IPR038483">
    <property type="entry name" value="YcfL-like_sf"/>
</dbReference>
<evidence type="ECO:0000313" key="2">
    <source>
        <dbReference type="Proteomes" id="UP000053226"/>
    </source>
</evidence>
<dbReference type="CDD" id="cd09030">
    <property type="entry name" value="DUF1425"/>
    <property type="match status" value="1"/>
</dbReference>
<sequence length="134" mass="14800">MRKQLKEFSLLGIITLMLVMLTGCLSKKQNGLNLNQSQLVVMEPSVLASGVIVETPRITQQNNGMTSASISISNVHHQPANIMYRLYWYDANGLRIGKPKDNPLTLAADSVKTIVADNPAPQANHVRIYVFLPN</sequence>
<reference evidence="1 2" key="1">
    <citation type="submission" date="2015-07" db="EMBL/GenBank/DDBJ databases">
        <title>ATOL: Assembling a taxonomically balanced genome-scale reconstruction of the evolutionary history of the Enterobacteriaceae.</title>
        <authorList>
            <person name="Plunkett G.III."/>
            <person name="Neeno-Eckwall E.C."/>
            <person name="Glasner J.D."/>
            <person name="Perna N.T."/>
        </authorList>
    </citation>
    <scope>NUCLEOTIDE SEQUENCE [LARGE SCALE GENOMIC DNA]</scope>
    <source>
        <strain evidence="1 2">ATCC 35017</strain>
    </source>
</reference>
<keyword evidence="2" id="KW-1185">Reference proteome</keyword>
<dbReference type="PROSITE" id="PS51257">
    <property type="entry name" value="PROKAR_LIPOPROTEIN"/>
    <property type="match status" value="1"/>
</dbReference>
<comment type="caution">
    <text evidence="1">The sequence shown here is derived from an EMBL/GenBank/DDBJ whole genome shotgun (WGS) entry which is preliminary data.</text>
</comment>
<dbReference type="EMBL" id="LGAA01000018">
    <property type="protein sequence ID" value="KPD02578.1"/>
    <property type="molecule type" value="Genomic_DNA"/>
</dbReference>
<evidence type="ECO:0000313" key="1">
    <source>
        <dbReference type="EMBL" id="KPD02578.1"/>
    </source>
</evidence>
<protein>
    <submittedName>
        <fullName evidence="1">YcfL family salvage pathway lipoprotein</fullName>
    </submittedName>
</protein>
<dbReference type="Gene3D" id="2.60.40.3230">
    <property type="match status" value="1"/>
</dbReference>
<dbReference type="OrthoDB" id="5616034at2"/>
<dbReference type="Proteomes" id="UP000053226">
    <property type="component" value="Unassembled WGS sequence"/>
</dbReference>
<keyword evidence="1" id="KW-0449">Lipoprotein</keyword>
<proteinExistence type="predicted"/>
<dbReference type="RefSeq" id="WP_053908156.1">
    <property type="nucleotide sequence ID" value="NZ_CAWMUS010000018.1"/>
</dbReference>
<dbReference type="InterPro" id="IPR010824">
    <property type="entry name" value="DUF1425"/>
</dbReference>
<name>A0A0N0Z8C8_9GAMM</name>
<accession>A0A0N0Z8C8</accession>